<organism evidence="1 2">
    <name type="scientific">Limnothrix redekei LRLZ20PSL1</name>
    <dbReference type="NCBI Taxonomy" id="3112953"/>
    <lineage>
        <taxon>Bacteria</taxon>
        <taxon>Bacillati</taxon>
        <taxon>Cyanobacteriota</taxon>
        <taxon>Cyanophyceae</taxon>
        <taxon>Pseudanabaenales</taxon>
        <taxon>Pseudanabaenaceae</taxon>
        <taxon>Limnothrix</taxon>
    </lineage>
</organism>
<dbReference type="EMBL" id="JAZAQF010000049">
    <property type="protein sequence ID" value="MFG3817601.1"/>
    <property type="molecule type" value="Genomic_DNA"/>
</dbReference>
<gene>
    <name evidence="1" type="primary">patD</name>
    <name evidence="1" type="ORF">VPK24_08125</name>
</gene>
<comment type="caution">
    <text evidence="1">The sequence shown here is derived from an EMBL/GenBank/DDBJ whole genome shotgun (WGS) entry which is preliminary data.</text>
</comment>
<dbReference type="InterPro" id="IPR047810">
    <property type="entry name" value="PatD-like"/>
</dbReference>
<keyword evidence="2" id="KW-1185">Reference proteome</keyword>
<evidence type="ECO:0000313" key="2">
    <source>
        <dbReference type="Proteomes" id="UP001604335"/>
    </source>
</evidence>
<sequence length="123" mass="13825">MLDRNLSSQGYENLRLSLKCFEFHLQAATQPPVDLNEVLADLRMAVTGLAEGSGLEQSLQVEIYKQLRLLETDWAFLRMARQPATFAQRRSTMQERLKLLQSYCTHGQALMAGEGAIASDHGQ</sequence>
<protein>
    <submittedName>
        <fullName evidence="1">Heterocyst frequency control protein PatD</fullName>
    </submittedName>
</protein>
<evidence type="ECO:0000313" key="1">
    <source>
        <dbReference type="EMBL" id="MFG3817601.1"/>
    </source>
</evidence>
<accession>A0ABW7C8V2</accession>
<name>A0ABW7C8V2_9CYAN</name>
<dbReference type="RefSeq" id="WP_393012030.1">
    <property type="nucleotide sequence ID" value="NZ_JAZAQF010000049.1"/>
</dbReference>
<dbReference type="NCBIfam" id="NF037954">
    <property type="entry name" value="het_cyst_PatD"/>
    <property type="match status" value="1"/>
</dbReference>
<proteinExistence type="predicted"/>
<reference evidence="2" key="1">
    <citation type="journal article" date="2024" name="Algal Res.">
        <title>Biochemical, toxicological and genomic investigation of a high-biomass producing Limnothrix strain isolated from Italian shallow drinking water reservoir.</title>
        <authorList>
            <person name="Simonazzi M."/>
            <person name="Shishido T.K."/>
            <person name="Delbaje E."/>
            <person name="Wahlsten M."/>
            <person name="Fewer D.P."/>
            <person name="Sivonen K."/>
            <person name="Pezzolesi L."/>
            <person name="Pistocchi R."/>
        </authorList>
    </citation>
    <scope>NUCLEOTIDE SEQUENCE [LARGE SCALE GENOMIC DNA]</scope>
    <source>
        <strain evidence="2">LRLZ20PSL1</strain>
    </source>
</reference>
<dbReference type="Proteomes" id="UP001604335">
    <property type="component" value="Unassembled WGS sequence"/>
</dbReference>